<reference evidence="4 5" key="1">
    <citation type="submission" date="2024-02" db="EMBL/GenBank/DDBJ databases">
        <authorList>
            <person name="Saticioglu I.B."/>
        </authorList>
    </citation>
    <scope>NUCLEOTIDE SEQUENCE [LARGE SCALE GENOMIC DNA]</scope>
    <source>
        <strain evidence="4 5">Mu-80</strain>
    </source>
</reference>
<keyword evidence="2" id="KW-0520">NAD</keyword>
<protein>
    <submittedName>
        <fullName evidence="4">2-hydroxyacid dehydrogenase</fullName>
    </submittedName>
</protein>
<dbReference type="PANTHER" id="PTHR43333:SF1">
    <property type="entry name" value="D-ISOMER SPECIFIC 2-HYDROXYACID DEHYDROGENASE NAD-BINDING DOMAIN-CONTAINING PROTEIN"/>
    <property type="match status" value="1"/>
</dbReference>
<dbReference type="SUPFAM" id="SSF51735">
    <property type="entry name" value="NAD(P)-binding Rossmann-fold domains"/>
    <property type="match status" value="1"/>
</dbReference>
<organism evidence="4 5">
    <name type="scientific">Microbacterium bandirmense</name>
    <dbReference type="NCBI Taxonomy" id="3122050"/>
    <lineage>
        <taxon>Bacteria</taxon>
        <taxon>Bacillati</taxon>
        <taxon>Actinomycetota</taxon>
        <taxon>Actinomycetes</taxon>
        <taxon>Micrococcales</taxon>
        <taxon>Microbacteriaceae</taxon>
        <taxon>Microbacterium</taxon>
    </lineage>
</organism>
<feature type="domain" description="D-isomer specific 2-hydroxyacid dehydrogenase NAD-binding" evidence="3">
    <location>
        <begin position="100"/>
        <end position="276"/>
    </location>
</feature>
<evidence type="ECO:0000313" key="4">
    <source>
        <dbReference type="EMBL" id="MEJ1089826.1"/>
    </source>
</evidence>
<dbReference type="Pfam" id="PF02826">
    <property type="entry name" value="2-Hacid_dh_C"/>
    <property type="match status" value="1"/>
</dbReference>
<dbReference type="RefSeq" id="WP_337333469.1">
    <property type="nucleotide sequence ID" value="NZ_JBBDGM010000018.1"/>
</dbReference>
<name>A0ABU8LEQ6_9MICO</name>
<evidence type="ECO:0000256" key="2">
    <source>
        <dbReference type="ARBA" id="ARBA00023027"/>
    </source>
</evidence>
<evidence type="ECO:0000256" key="1">
    <source>
        <dbReference type="ARBA" id="ARBA00023002"/>
    </source>
</evidence>
<dbReference type="InterPro" id="IPR029753">
    <property type="entry name" value="D-isomer_DH_CS"/>
</dbReference>
<gene>
    <name evidence="4" type="ORF">WDU99_16035</name>
</gene>
<evidence type="ECO:0000259" key="3">
    <source>
        <dbReference type="Pfam" id="PF02826"/>
    </source>
</evidence>
<keyword evidence="5" id="KW-1185">Reference proteome</keyword>
<proteinExistence type="predicted"/>
<dbReference type="InterPro" id="IPR036291">
    <property type="entry name" value="NAD(P)-bd_dom_sf"/>
</dbReference>
<accession>A0ABU8LEQ6</accession>
<dbReference type="Proteomes" id="UP001371224">
    <property type="component" value="Unassembled WGS sequence"/>
</dbReference>
<dbReference type="PROSITE" id="PS00671">
    <property type="entry name" value="D_2_HYDROXYACID_DH_3"/>
    <property type="match status" value="1"/>
</dbReference>
<dbReference type="PANTHER" id="PTHR43333">
    <property type="entry name" value="2-HACID_DH_C DOMAIN-CONTAINING PROTEIN"/>
    <property type="match status" value="1"/>
</dbReference>
<dbReference type="EMBL" id="JBBDGM010000018">
    <property type="protein sequence ID" value="MEJ1089826.1"/>
    <property type="molecule type" value="Genomic_DNA"/>
</dbReference>
<dbReference type="InterPro" id="IPR006140">
    <property type="entry name" value="D-isomer_DH_NAD-bd"/>
</dbReference>
<comment type="caution">
    <text evidence="4">The sequence shown here is derived from an EMBL/GenBank/DDBJ whole genome shotgun (WGS) entry which is preliminary data.</text>
</comment>
<keyword evidence="1" id="KW-0560">Oxidoreductase</keyword>
<evidence type="ECO:0000313" key="5">
    <source>
        <dbReference type="Proteomes" id="UP001371224"/>
    </source>
</evidence>
<dbReference type="Gene3D" id="3.40.50.720">
    <property type="entry name" value="NAD(P)-binding Rossmann-like Domain"/>
    <property type="match status" value="2"/>
</dbReference>
<dbReference type="CDD" id="cd12166">
    <property type="entry name" value="2-Hacid_dh_7"/>
    <property type="match status" value="1"/>
</dbReference>
<sequence length="311" mass="32676">MSLLVTVPTDRLAENLGELPEGVELEVWDMKSPAPASRIDIAVPPYMGSTGSLSALEGIDVGLVQSQSIGYDGVTDVLPAGMSFANAASVHETSTAELAVGLAIAAQRQLPRFVHAKEQGEWSPVFAESLADRRVLLVGFGGVGKAIAQRLAPFEVTMTAVARSARTEQVDGVGDVSVRGIDDLEALLPEAEIVVLSLPATDETRHLFDTALIGRMAPGALLVNVGRGPLVDTAAMLAALHENRIRVASDVFEEEPIPAGHPLWSAPNLLVSPHVGGASTAMNPRIARLIRAQIDRMLAGEAPLNMVIPAS</sequence>